<dbReference type="EMBL" id="JACPSX010000068">
    <property type="protein sequence ID" value="MBI3014234.1"/>
    <property type="molecule type" value="Genomic_DNA"/>
</dbReference>
<name>A0A932GNI2_UNCTE</name>
<accession>A0A932GNI2</accession>
<protein>
    <submittedName>
        <fullName evidence="1">Uncharacterized protein</fullName>
    </submittedName>
</protein>
<sequence>MVTGALAIDAIYYGQDRGNFYLRFDPHLPFDSQHNQDLELSLRFLNPAGYSVTVPLDSTGPKSYTVYRKKGEEKKEPSGSFSLCHLGEIGEMAIPLDILQARIGETLRFIIQIRRGSALLETYPFQGVFSLLLQPENERIWWGV</sequence>
<organism evidence="1 2">
    <name type="scientific">Tectimicrobiota bacterium</name>
    <dbReference type="NCBI Taxonomy" id="2528274"/>
    <lineage>
        <taxon>Bacteria</taxon>
        <taxon>Pseudomonadati</taxon>
        <taxon>Nitrospinota/Tectimicrobiota group</taxon>
        <taxon>Candidatus Tectimicrobiota</taxon>
    </lineage>
</organism>
<evidence type="ECO:0000313" key="1">
    <source>
        <dbReference type="EMBL" id="MBI3014234.1"/>
    </source>
</evidence>
<dbReference type="Proteomes" id="UP000741360">
    <property type="component" value="Unassembled WGS sequence"/>
</dbReference>
<proteinExistence type="predicted"/>
<evidence type="ECO:0000313" key="2">
    <source>
        <dbReference type="Proteomes" id="UP000741360"/>
    </source>
</evidence>
<reference evidence="1" key="1">
    <citation type="submission" date="2020-07" db="EMBL/GenBank/DDBJ databases">
        <title>Huge and variable diversity of episymbiotic CPR bacteria and DPANN archaea in groundwater ecosystems.</title>
        <authorList>
            <person name="He C.Y."/>
            <person name="Keren R."/>
            <person name="Whittaker M."/>
            <person name="Farag I.F."/>
            <person name="Doudna J."/>
            <person name="Cate J.H.D."/>
            <person name="Banfield J.F."/>
        </authorList>
    </citation>
    <scope>NUCLEOTIDE SEQUENCE</scope>
    <source>
        <strain evidence="1">NC_groundwater_717_Ag_S-0.2um_59_8</strain>
    </source>
</reference>
<gene>
    <name evidence="1" type="ORF">HYY65_04005</name>
</gene>
<dbReference type="AlphaFoldDB" id="A0A932GNI2"/>
<comment type="caution">
    <text evidence="1">The sequence shown here is derived from an EMBL/GenBank/DDBJ whole genome shotgun (WGS) entry which is preliminary data.</text>
</comment>